<dbReference type="GO" id="GO:0016787">
    <property type="term" value="F:hydrolase activity"/>
    <property type="evidence" value="ECO:0007669"/>
    <property type="project" value="UniProtKB-KW"/>
</dbReference>
<reference evidence="1 2" key="1">
    <citation type="submission" date="2017-09" db="EMBL/GenBank/DDBJ databases">
        <authorList>
            <person name="Ehlers B."/>
            <person name="Leendertz F.H."/>
        </authorList>
    </citation>
    <scope>NUCLEOTIDE SEQUENCE [LARGE SCALE GENOMIC DNA]</scope>
    <source>
        <strain evidence="1 2">DSM 18289</strain>
    </source>
</reference>
<evidence type="ECO:0000313" key="1">
    <source>
        <dbReference type="EMBL" id="SNZ21496.1"/>
    </source>
</evidence>
<dbReference type="SUPFAM" id="SSF53187">
    <property type="entry name" value="Zn-dependent exopeptidases"/>
    <property type="match status" value="1"/>
</dbReference>
<keyword evidence="1" id="KW-0378">Hydrolase</keyword>
<proteinExistence type="predicted"/>
<dbReference type="InterPro" id="IPR007709">
    <property type="entry name" value="N-FG_amidohydro"/>
</dbReference>
<dbReference type="AlphaFoldDB" id="A0A285PMZ1"/>
<sequence>MPHSASNQNKMTVLQTGEPSPVTLIHAQAAGDILLICEHASNHFPKSLGSLGLNEEATRSHVAWDPGALGVSLHLSKLLDASFIHQNYSRLVYDCNRPPSAHDAMPARSEVFDIPGNHNLSQDDRDARTNAIYRPFETALADFIKARREASRPPFIITIHSFTPIYHGKKREVELGILFDQDTRLANAILRSSTDENDLIIRANEPYSPTDGVTHTLQTHALPFGLHNVMIEIRNDLIETEDQQRAMAEKLSRLFTAAIAQISAQDGSRTTGA</sequence>
<organism evidence="1 2">
    <name type="scientific">Cohaesibacter gelatinilyticus</name>
    <dbReference type="NCBI Taxonomy" id="372072"/>
    <lineage>
        <taxon>Bacteria</taxon>
        <taxon>Pseudomonadati</taxon>
        <taxon>Pseudomonadota</taxon>
        <taxon>Alphaproteobacteria</taxon>
        <taxon>Hyphomicrobiales</taxon>
        <taxon>Cohaesibacteraceae</taxon>
    </lineage>
</organism>
<gene>
    <name evidence="1" type="ORF">SAMN06265368_4618</name>
</gene>
<name>A0A285PMZ1_9HYPH</name>
<evidence type="ECO:0000313" key="2">
    <source>
        <dbReference type="Proteomes" id="UP000219439"/>
    </source>
</evidence>
<dbReference type="Gene3D" id="3.40.630.40">
    <property type="entry name" value="Zn-dependent exopeptidases"/>
    <property type="match status" value="1"/>
</dbReference>
<dbReference type="Pfam" id="PF05013">
    <property type="entry name" value="FGase"/>
    <property type="match status" value="1"/>
</dbReference>
<dbReference type="PIRSF" id="PIRSF029730">
    <property type="entry name" value="UCP029730"/>
    <property type="match status" value="1"/>
</dbReference>
<dbReference type="Proteomes" id="UP000219439">
    <property type="component" value="Unassembled WGS sequence"/>
</dbReference>
<dbReference type="EMBL" id="OBEL01000009">
    <property type="protein sequence ID" value="SNZ21496.1"/>
    <property type="molecule type" value="Genomic_DNA"/>
</dbReference>
<dbReference type="InterPro" id="IPR011227">
    <property type="entry name" value="UCP029730"/>
</dbReference>
<accession>A0A285PMZ1</accession>
<protein>
    <submittedName>
        <fullName evidence="1">Predicted N-formylglutamate amidohydrolase</fullName>
    </submittedName>
</protein>
<keyword evidence="2" id="KW-1185">Reference proteome</keyword>